<dbReference type="Proteomes" id="UP000260983">
    <property type="component" value="Unassembled WGS sequence"/>
</dbReference>
<dbReference type="EMBL" id="QSUL01000020">
    <property type="protein sequence ID" value="RGN31257.1"/>
    <property type="molecule type" value="Genomic_DNA"/>
</dbReference>
<dbReference type="AlphaFoldDB" id="A0A3E5B0Y8"/>
<organism evidence="1 2">
    <name type="scientific">Bacteroides oleiciplenus</name>
    <dbReference type="NCBI Taxonomy" id="626931"/>
    <lineage>
        <taxon>Bacteria</taxon>
        <taxon>Pseudomonadati</taxon>
        <taxon>Bacteroidota</taxon>
        <taxon>Bacteroidia</taxon>
        <taxon>Bacteroidales</taxon>
        <taxon>Bacteroidaceae</taxon>
        <taxon>Bacteroides</taxon>
    </lineage>
</organism>
<proteinExistence type="predicted"/>
<protein>
    <recommendedName>
        <fullName evidence="3">Baseplate protein J-like domain-containing protein</fullName>
    </recommendedName>
</protein>
<comment type="caution">
    <text evidence="1">The sequence shown here is derived from an EMBL/GenBank/DDBJ whole genome shotgun (WGS) entry which is preliminary data.</text>
</comment>
<sequence length="1050" mass="119122">MATPTKTNGTLHTDYEANLARLDNFCTIESDWDKLLHRLVKASSDICYCDADGRKGTLRSLLENQVLTVLADISQKKLSGYGDAFADVQGTARQTFYIDKLRREIVDWIIRLDNYLHQSWKKGDSESSAVQTARKLMETLGQSLQNGSTTEKNGYYRMLRTVTAIQEQEDYYRQQIEESGDMESALSLLVAQQKNYSGIAEAFNRLLDTLPELYRHDILHAVPQATVQDNVYLIITPAAGVADFILPKGELFPAGQNMAGEDLIYQTKKEEYISSMQCVAVDAVSISQKGDLRLYKQSIPLEGTDETLFAHGEELRIGWQIESSMLVLNEGERKVNVYFCLTADSLVPDSISDGCFILQLSGAESWIEQSCNCCIEADCLCFEFTLEPGEVVPVPCTEEIHGVITEYPVLRILTDNRIGPYGWASLLQFYSVKIETRVTGIRNFTFCNELGDVDTSQSFQPFGIQAGKGAWFIFGYDEMGLKSLQEVCLKGTWKKLPETKEEFDKIYGSYGTNADAFRITAEWQQKGRWITCHPESQDLLTFDDQGKIRFAEMRFNCTEPKHDKFFRATLNAPAIGFGVDTYRTQFTDVMIHNSHCKKKDCKPIPTEPPVPQLAEVELSYIAMEEMSLTKIGQSSIRLSRITELSEQDTYPICSKQKHPFLPAFPADHLLYFAFRNARGEKSVRMYMDMTLPKENIPFYNLQPNKRVKLSWELWNGNSWKTIAGESIRIEETSGLTQSGFIEIIFPEKISDKHTDRQGRMWLRTALTGNVSACLAIRGIRTNCIRLEAQNSDGLSLAAGTIQGMPEADERIESIVQPLPGFGGRPAETEMQCAARQNARIHNRHRALTIKDYEQLVLEHFPEVDKVQCIPLPQDKGASEICLVVFSRTEDSRYFLSPVWKLAEIQRLVGQYVPPFVTLRVMNPMYEQVKVHCKAVLWDKVQDESKAIRQLVVLAQNYIALWYRKGEIPTLRQCFSYKELHARMVNHEDLMKLVSLEVNGKSLSQVDIDTKDMAFKGSHPWSVLLPKIEIELLSLHDGINSAEIESNFIIG</sequence>
<evidence type="ECO:0008006" key="3">
    <source>
        <dbReference type="Google" id="ProtNLM"/>
    </source>
</evidence>
<reference evidence="1 2" key="1">
    <citation type="submission" date="2018-08" db="EMBL/GenBank/DDBJ databases">
        <title>A genome reference for cultivated species of the human gut microbiota.</title>
        <authorList>
            <person name="Zou Y."/>
            <person name="Xue W."/>
            <person name="Luo G."/>
        </authorList>
    </citation>
    <scope>NUCLEOTIDE SEQUENCE [LARGE SCALE GENOMIC DNA]</scope>
    <source>
        <strain evidence="1 2">OM05-15BH</strain>
    </source>
</reference>
<dbReference type="RefSeq" id="WP_117725496.1">
    <property type="nucleotide sequence ID" value="NZ_QSUL01000020.1"/>
</dbReference>
<evidence type="ECO:0000313" key="2">
    <source>
        <dbReference type="Proteomes" id="UP000260983"/>
    </source>
</evidence>
<name>A0A3E5B0Y8_9BACE</name>
<accession>A0A3E5B0Y8</accession>
<gene>
    <name evidence="1" type="ORF">DXB65_21345</name>
</gene>
<evidence type="ECO:0000313" key="1">
    <source>
        <dbReference type="EMBL" id="RGN31257.1"/>
    </source>
</evidence>